<name>A0A927F6D5_9BACT</name>
<dbReference type="InterPro" id="IPR036237">
    <property type="entry name" value="Xyl_isomerase-like_sf"/>
</dbReference>
<dbReference type="PANTHER" id="PTHR12110">
    <property type="entry name" value="HYDROXYPYRUVATE ISOMERASE"/>
    <property type="match status" value="1"/>
</dbReference>
<comment type="caution">
    <text evidence="2">The sequence shown here is derived from an EMBL/GenBank/DDBJ whole genome shotgun (WGS) entry which is preliminary data.</text>
</comment>
<dbReference type="SUPFAM" id="SSF51658">
    <property type="entry name" value="Xylose isomerase-like"/>
    <property type="match status" value="1"/>
</dbReference>
<dbReference type="Proteomes" id="UP000622317">
    <property type="component" value="Unassembled WGS sequence"/>
</dbReference>
<dbReference type="EMBL" id="JACYFG010000006">
    <property type="protein sequence ID" value="MBD5778511.1"/>
    <property type="molecule type" value="Genomic_DNA"/>
</dbReference>
<dbReference type="AlphaFoldDB" id="A0A927F6D5"/>
<accession>A0A927F6D5</accession>
<keyword evidence="3" id="KW-1185">Reference proteome</keyword>
<dbReference type="InterPro" id="IPR050312">
    <property type="entry name" value="IolE/XylAMocC-like"/>
</dbReference>
<evidence type="ECO:0000313" key="3">
    <source>
        <dbReference type="Proteomes" id="UP000622317"/>
    </source>
</evidence>
<dbReference type="Gene3D" id="3.20.20.150">
    <property type="entry name" value="Divalent-metal-dependent TIM barrel enzymes"/>
    <property type="match status" value="1"/>
</dbReference>
<organism evidence="2 3">
    <name type="scientific">Pelagicoccus enzymogenes</name>
    <dbReference type="NCBI Taxonomy" id="2773457"/>
    <lineage>
        <taxon>Bacteria</taxon>
        <taxon>Pseudomonadati</taxon>
        <taxon>Verrucomicrobiota</taxon>
        <taxon>Opitutia</taxon>
        <taxon>Puniceicoccales</taxon>
        <taxon>Pelagicoccaceae</taxon>
        <taxon>Pelagicoccus</taxon>
    </lineage>
</organism>
<dbReference type="PANTHER" id="PTHR12110:SF41">
    <property type="entry name" value="INOSOSE DEHYDRATASE"/>
    <property type="match status" value="1"/>
</dbReference>
<protein>
    <submittedName>
        <fullName evidence="2">Sugar phosphate isomerase/epimerase</fullName>
    </submittedName>
</protein>
<feature type="domain" description="Xylose isomerase-like TIM barrel" evidence="1">
    <location>
        <begin position="27"/>
        <end position="250"/>
    </location>
</feature>
<proteinExistence type="predicted"/>
<reference evidence="2" key="1">
    <citation type="submission" date="2020-09" db="EMBL/GenBank/DDBJ databases">
        <title>Pelagicoccus enzymogenes sp. nov. with an EPS production, isolated from marine sediment.</title>
        <authorList>
            <person name="Feng X."/>
        </authorList>
    </citation>
    <scope>NUCLEOTIDE SEQUENCE</scope>
    <source>
        <strain evidence="2">NFK12</strain>
    </source>
</reference>
<evidence type="ECO:0000313" key="2">
    <source>
        <dbReference type="EMBL" id="MBD5778511.1"/>
    </source>
</evidence>
<dbReference type="GO" id="GO:0016853">
    <property type="term" value="F:isomerase activity"/>
    <property type="evidence" value="ECO:0007669"/>
    <property type="project" value="UniProtKB-KW"/>
</dbReference>
<dbReference type="Pfam" id="PF01261">
    <property type="entry name" value="AP_endonuc_2"/>
    <property type="match status" value="1"/>
</dbReference>
<evidence type="ECO:0000259" key="1">
    <source>
        <dbReference type="Pfam" id="PF01261"/>
    </source>
</evidence>
<sequence length="269" mass="30185">MDRPNIGLIGIVKDDLEADFWATLGRISNLGFAGVEVDARVFERLGLSPKAFAERLSGIDIELVAAHCTKYSYLDFGDDLIRQASEMDARHLCIAWGPTESAEQIAADAELYNKMGRRCRELGLVLTYHNHDHEFARIPDSRERYLEALMRQTDPQLLRLHLDIAWATFAGVDPLAYAELFSDRIAVLHMKDLQGLESGCEEACGERDKARFIEVGDGIVPCSEMARFAVKVGVEWLVVEQDRPADLSPWESVERSLSNLQSLLKSFEG</sequence>
<dbReference type="InterPro" id="IPR013022">
    <property type="entry name" value="Xyl_isomerase-like_TIM-brl"/>
</dbReference>
<dbReference type="RefSeq" id="WP_191615648.1">
    <property type="nucleotide sequence ID" value="NZ_JACYFG010000006.1"/>
</dbReference>
<keyword evidence="2" id="KW-0413">Isomerase</keyword>
<gene>
    <name evidence="2" type="ORF">IEN85_03330</name>
</gene>